<feature type="compositionally biased region" description="Polar residues" evidence="1">
    <location>
        <begin position="1"/>
        <end position="10"/>
    </location>
</feature>
<name>A0A1L9VTF8_ASPGL</name>
<organism evidence="2 3">
    <name type="scientific">Aspergillus glaucus CBS 516.65</name>
    <dbReference type="NCBI Taxonomy" id="1160497"/>
    <lineage>
        <taxon>Eukaryota</taxon>
        <taxon>Fungi</taxon>
        <taxon>Dikarya</taxon>
        <taxon>Ascomycota</taxon>
        <taxon>Pezizomycotina</taxon>
        <taxon>Eurotiomycetes</taxon>
        <taxon>Eurotiomycetidae</taxon>
        <taxon>Eurotiales</taxon>
        <taxon>Aspergillaceae</taxon>
        <taxon>Aspergillus</taxon>
        <taxon>Aspergillus subgen. Aspergillus</taxon>
    </lineage>
</organism>
<sequence>MTSVQETVSPSEKHIQEESTDYESLFNNSLWITNPDLTQPASETKAAEVIEEPPSQPKSLSHGERIKELKFLLKDSQLKYQKENIQAAIKYHETFKPEEQCGSKKAFFKHGSQVEEEEFKHPQACNCIGGWAEPPYENPWCKIIDERVDDSNQRVPEEIEAKAEKKREKELRELNKNMLHGLGSSMFKPFRRLTKAVRN</sequence>
<proteinExistence type="predicted"/>
<dbReference type="EMBL" id="KV878891">
    <property type="protein sequence ID" value="OJJ87187.1"/>
    <property type="molecule type" value="Genomic_DNA"/>
</dbReference>
<accession>A0A1L9VTF8</accession>
<gene>
    <name evidence="2" type="ORF">ASPGLDRAFT_55667</name>
</gene>
<evidence type="ECO:0000256" key="1">
    <source>
        <dbReference type="SAM" id="MobiDB-lite"/>
    </source>
</evidence>
<dbReference type="OrthoDB" id="4493717at2759"/>
<dbReference type="GeneID" id="34464413"/>
<evidence type="ECO:0000313" key="2">
    <source>
        <dbReference type="EMBL" id="OJJ87187.1"/>
    </source>
</evidence>
<dbReference type="VEuPathDB" id="FungiDB:ASPGLDRAFT_55667"/>
<evidence type="ECO:0000313" key="3">
    <source>
        <dbReference type="Proteomes" id="UP000184300"/>
    </source>
</evidence>
<protein>
    <submittedName>
        <fullName evidence="2">Uncharacterized protein</fullName>
    </submittedName>
</protein>
<reference evidence="3" key="1">
    <citation type="journal article" date="2017" name="Genome Biol.">
        <title>Comparative genomics reveals high biological diversity and specific adaptations in the industrially and medically important fungal genus Aspergillus.</title>
        <authorList>
            <person name="de Vries R.P."/>
            <person name="Riley R."/>
            <person name="Wiebenga A."/>
            <person name="Aguilar-Osorio G."/>
            <person name="Amillis S."/>
            <person name="Uchima C.A."/>
            <person name="Anderluh G."/>
            <person name="Asadollahi M."/>
            <person name="Askin M."/>
            <person name="Barry K."/>
            <person name="Battaglia E."/>
            <person name="Bayram O."/>
            <person name="Benocci T."/>
            <person name="Braus-Stromeyer S.A."/>
            <person name="Caldana C."/>
            <person name="Canovas D."/>
            <person name="Cerqueira G.C."/>
            <person name="Chen F."/>
            <person name="Chen W."/>
            <person name="Choi C."/>
            <person name="Clum A."/>
            <person name="Dos Santos R.A."/>
            <person name="Damasio A.R."/>
            <person name="Diallinas G."/>
            <person name="Emri T."/>
            <person name="Fekete E."/>
            <person name="Flipphi M."/>
            <person name="Freyberg S."/>
            <person name="Gallo A."/>
            <person name="Gournas C."/>
            <person name="Habgood R."/>
            <person name="Hainaut M."/>
            <person name="Harispe M.L."/>
            <person name="Henrissat B."/>
            <person name="Hilden K.S."/>
            <person name="Hope R."/>
            <person name="Hossain A."/>
            <person name="Karabika E."/>
            <person name="Karaffa L."/>
            <person name="Karanyi Z."/>
            <person name="Krasevec N."/>
            <person name="Kuo A."/>
            <person name="Kusch H."/>
            <person name="LaButti K."/>
            <person name="Lagendijk E.L."/>
            <person name="Lapidus A."/>
            <person name="Levasseur A."/>
            <person name="Lindquist E."/>
            <person name="Lipzen A."/>
            <person name="Logrieco A.F."/>
            <person name="MacCabe A."/>
            <person name="Maekelae M.R."/>
            <person name="Malavazi I."/>
            <person name="Melin P."/>
            <person name="Meyer V."/>
            <person name="Mielnichuk N."/>
            <person name="Miskei M."/>
            <person name="Molnar A.P."/>
            <person name="Mule G."/>
            <person name="Ngan C.Y."/>
            <person name="Orejas M."/>
            <person name="Orosz E."/>
            <person name="Ouedraogo J.P."/>
            <person name="Overkamp K.M."/>
            <person name="Park H.-S."/>
            <person name="Perrone G."/>
            <person name="Piumi F."/>
            <person name="Punt P.J."/>
            <person name="Ram A.F."/>
            <person name="Ramon A."/>
            <person name="Rauscher S."/>
            <person name="Record E."/>
            <person name="Riano-Pachon D.M."/>
            <person name="Robert V."/>
            <person name="Roehrig J."/>
            <person name="Ruller R."/>
            <person name="Salamov A."/>
            <person name="Salih N.S."/>
            <person name="Samson R.A."/>
            <person name="Sandor E."/>
            <person name="Sanguinetti M."/>
            <person name="Schuetze T."/>
            <person name="Sepcic K."/>
            <person name="Shelest E."/>
            <person name="Sherlock G."/>
            <person name="Sophianopoulou V."/>
            <person name="Squina F.M."/>
            <person name="Sun H."/>
            <person name="Susca A."/>
            <person name="Todd R.B."/>
            <person name="Tsang A."/>
            <person name="Unkles S.E."/>
            <person name="van de Wiele N."/>
            <person name="van Rossen-Uffink D."/>
            <person name="Oliveira J.V."/>
            <person name="Vesth T.C."/>
            <person name="Visser J."/>
            <person name="Yu J.-H."/>
            <person name="Zhou M."/>
            <person name="Andersen M.R."/>
            <person name="Archer D.B."/>
            <person name="Baker S.E."/>
            <person name="Benoit I."/>
            <person name="Brakhage A.A."/>
            <person name="Braus G.H."/>
            <person name="Fischer R."/>
            <person name="Frisvad J.C."/>
            <person name="Goldman G.H."/>
            <person name="Houbraken J."/>
            <person name="Oakley B."/>
            <person name="Pocsi I."/>
            <person name="Scazzocchio C."/>
            <person name="Seiboth B."/>
            <person name="vanKuyk P.A."/>
            <person name="Wortman J."/>
            <person name="Dyer P.S."/>
            <person name="Grigoriev I.V."/>
        </authorList>
    </citation>
    <scope>NUCLEOTIDE SEQUENCE [LARGE SCALE GENOMIC DNA]</scope>
    <source>
        <strain evidence="3">CBS 516.65</strain>
    </source>
</reference>
<dbReference type="RefSeq" id="XP_022403876.1">
    <property type="nucleotide sequence ID" value="XM_022548152.1"/>
</dbReference>
<feature type="region of interest" description="Disordered" evidence="1">
    <location>
        <begin position="1"/>
        <end position="20"/>
    </location>
</feature>
<dbReference type="Proteomes" id="UP000184300">
    <property type="component" value="Unassembled WGS sequence"/>
</dbReference>
<dbReference type="AlphaFoldDB" id="A0A1L9VTF8"/>
<keyword evidence="3" id="KW-1185">Reference proteome</keyword>